<dbReference type="InterPro" id="IPR013783">
    <property type="entry name" value="Ig-like_fold"/>
</dbReference>
<comment type="catalytic activity">
    <reaction evidence="1">
        <text>Endohydrolysis of (1-&gt;4)-alpha-D-glucosidic linkages in polysaccharides containing three or more (1-&gt;4)-alpha-linked D-glucose units.</text>
        <dbReference type="EC" id="3.2.1.1"/>
    </reaction>
</comment>
<dbReference type="SUPFAM" id="SSF49452">
    <property type="entry name" value="Starch-binding domain-like"/>
    <property type="match status" value="2"/>
</dbReference>
<feature type="region of interest" description="Disordered" evidence="9">
    <location>
        <begin position="168"/>
        <end position="189"/>
    </location>
</feature>
<dbReference type="Gene3D" id="2.60.40.10">
    <property type="entry name" value="Immunoglobulins"/>
    <property type="match status" value="1"/>
</dbReference>
<dbReference type="Gene3D" id="3.40.50.200">
    <property type="entry name" value="Peptidase S8/S53 domain"/>
    <property type="match status" value="1"/>
</dbReference>
<evidence type="ECO:0000256" key="5">
    <source>
        <dbReference type="ARBA" id="ARBA00022801"/>
    </source>
</evidence>
<dbReference type="PANTHER" id="PTHR43399:SF4">
    <property type="entry name" value="CELL WALL-ASSOCIATED PROTEASE"/>
    <property type="match status" value="1"/>
</dbReference>
<dbReference type="InterPro" id="IPR023828">
    <property type="entry name" value="Peptidase_S8_Ser-AS"/>
</dbReference>
<feature type="domain" description="Peptidase S8/S53" evidence="11">
    <location>
        <begin position="210"/>
        <end position="496"/>
    </location>
</feature>
<dbReference type="SUPFAM" id="SSF52743">
    <property type="entry name" value="Subtilisin-like"/>
    <property type="match status" value="1"/>
</dbReference>
<evidence type="ECO:0000256" key="8">
    <source>
        <dbReference type="PROSITE-ProRule" id="PRU01240"/>
    </source>
</evidence>
<proteinExistence type="inferred from homology"/>
<evidence type="ECO:0000256" key="1">
    <source>
        <dbReference type="ARBA" id="ARBA00000548"/>
    </source>
</evidence>
<dbReference type="PRINTS" id="PR00723">
    <property type="entry name" value="SUBTILISIN"/>
</dbReference>
<reference evidence="14" key="1">
    <citation type="journal article" date="2019" name="Int. J. Syst. Evol. Microbiol.">
        <title>The Global Catalogue of Microorganisms (GCM) 10K type strain sequencing project: providing services to taxonomists for standard genome sequencing and annotation.</title>
        <authorList>
            <consortium name="The Broad Institute Genomics Platform"/>
            <consortium name="The Broad Institute Genome Sequencing Center for Infectious Disease"/>
            <person name="Wu L."/>
            <person name="Ma J."/>
        </authorList>
    </citation>
    <scope>NUCLEOTIDE SEQUENCE [LARGE SCALE GENOMIC DNA]</scope>
    <source>
        <strain evidence="14">CGMCC 4.7144</strain>
    </source>
</reference>
<dbReference type="Pfam" id="PF13620">
    <property type="entry name" value="CarboxypepD_reg"/>
    <property type="match status" value="4"/>
</dbReference>
<organism evidence="13 14">
    <name type="scientific">Micromonospora vulcania</name>
    <dbReference type="NCBI Taxonomy" id="1441873"/>
    <lineage>
        <taxon>Bacteria</taxon>
        <taxon>Bacillati</taxon>
        <taxon>Actinomycetota</taxon>
        <taxon>Actinomycetes</taxon>
        <taxon>Micromonosporales</taxon>
        <taxon>Micromonosporaceae</taxon>
        <taxon>Micromonospora</taxon>
    </lineage>
</organism>
<gene>
    <name evidence="13" type="ORF">ACFQGL_05945</name>
</gene>
<evidence type="ECO:0000256" key="10">
    <source>
        <dbReference type="SAM" id="SignalP"/>
    </source>
</evidence>
<dbReference type="Gene3D" id="2.60.120.430">
    <property type="entry name" value="Galactose-binding lectin"/>
    <property type="match status" value="2"/>
</dbReference>
<feature type="active site" description="Charge relay system" evidence="8">
    <location>
        <position position="265"/>
    </location>
</feature>
<feature type="active site" description="Charge relay system" evidence="8">
    <location>
        <position position="219"/>
    </location>
</feature>
<keyword evidence="6 8" id="KW-0720">Serine protease</keyword>
<dbReference type="Pfam" id="PF11721">
    <property type="entry name" value="Malectin"/>
    <property type="match status" value="2"/>
</dbReference>
<dbReference type="InterPro" id="IPR015500">
    <property type="entry name" value="Peptidase_S8_subtilisin-rel"/>
</dbReference>
<feature type="domain" description="Malectin" evidence="12">
    <location>
        <begin position="1927"/>
        <end position="2060"/>
    </location>
</feature>
<dbReference type="Proteomes" id="UP001596226">
    <property type="component" value="Unassembled WGS sequence"/>
</dbReference>
<dbReference type="PANTHER" id="PTHR43399">
    <property type="entry name" value="SUBTILISIN-RELATED"/>
    <property type="match status" value="1"/>
</dbReference>
<feature type="signal peptide" evidence="10">
    <location>
        <begin position="1"/>
        <end position="45"/>
    </location>
</feature>
<feature type="compositionally biased region" description="Pro residues" evidence="9">
    <location>
        <begin position="1514"/>
        <end position="1525"/>
    </location>
</feature>
<evidence type="ECO:0000259" key="11">
    <source>
        <dbReference type="Pfam" id="PF00082"/>
    </source>
</evidence>
<evidence type="ECO:0000256" key="9">
    <source>
        <dbReference type="SAM" id="MobiDB-lite"/>
    </source>
</evidence>
<keyword evidence="14" id="KW-1185">Reference proteome</keyword>
<comment type="caution">
    <text evidence="13">The sequence shown here is derived from an EMBL/GenBank/DDBJ whole genome shotgun (WGS) entry which is preliminary data.</text>
</comment>
<dbReference type="EC" id="3.2.1.1" evidence="3"/>
<feature type="active site" description="Charge relay system" evidence="8">
    <location>
        <position position="440"/>
    </location>
</feature>
<dbReference type="InterPro" id="IPR051048">
    <property type="entry name" value="Peptidase_S8/S53_subtilisin"/>
</dbReference>
<feature type="region of interest" description="Disordered" evidence="9">
    <location>
        <begin position="1508"/>
        <end position="1530"/>
    </location>
</feature>
<evidence type="ECO:0000256" key="2">
    <source>
        <dbReference type="ARBA" id="ARBA00011073"/>
    </source>
</evidence>
<dbReference type="Pfam" id="PF00082">
    <property type="entry name" value="Peptidase_S8"/>
    <property type="match status" value="1"/>
</dbReference>
<evidence type="ECO:0000313" key="13">
    <source>
        <dbReference type="EMBL" id="MFC5922881.1"/>
    </source>
</evidence>
<dbReference type="SUPFAM" id="SSF101898">
    <property type="entry name" value="NHL repeat"/>
    <property type="match status" value="1"/>
</dbReference>
<dbReference type="InterPro" id="IPR036852">
    <property type="entry name" value="Peptidase_S8/S53_dom_sf"/>
</dbReference>
<evidence type="ECO:0000256" key="6">
    <source>
        <dbReference type="ARBA" id="ARBA00022825"/>
    </source>
</evidence>
<protein>
    <recommendedName>
        <fullName evidence="3">alpha-amylase</fullName>
        <ecNumber evidence="3">3.2.1.1</ecNumber>
    </recommendedName>
    <alternativeName>
        <fullName evidence="7">1,4-alpha-D-glucan glucanohydrolase</fullName>
    </alternativeName>
</protein>
<dbReference type="EMBL" id="JBHSQS010000003">
    <property type="protein sequence ID" value="MFC5922881.1"/>
    <property type="molecule type" value="Genomic_DNA"/>
</dbReference>
<evidence type="ECO:0000256" key="4">
    <source>
        <dbReference type="ARBA" id="ARBA00022670"/>
    </source>
</evidence>
<evidence type="ECO:0000313" key="14">
    <source>
        <dbReference type="Proteomes" id="UP001596226"/>
    </source>
</evidence>
<evidence type="ECO:0000256" key="3">
    <source>
        <dbReference type="ARBA" id="ARBA00012595"/>
    </source>
</evidence>
<keyword evidence="10" id="KW-0732">Signal</keyword>
<comment type="similarity">
    <text evidence="2 8">Belongs to the peptidase S8 family.</text>
</comment>
<dbReference type="InterPro" id="IPR021720">
    <property type="entry name" value="Malectin_dom"/>
</dbReference>
<dbReference type="SUPFAM" id="SSF49478">
    <property type="entry name" value="Cna protein B-type domain"/>
    <property type="match status" value="1"/>
</dbReference>
<name>A0ABW1H096_9ACTN</name>
<dbReference type="PROSITE" id="PS00138">
    <property type="entry name" value="SUBTILASE_SER"/>
    <property type="match status" value="1"/>
</dbReference>
<evidence type="ECO:0000256" key="7">
    <source>
        <dbReference type="ARBA" id="ARBA00030238"/>
    </source>
</evidence>
<evidence type="ECO:0000259" key="12">
    <source>
        <dbReference type="Pfam" id="PF11721"/>
    </source>
</evidence>
<dbReference type="PROSITE" id="PS51892">
    <property type="entry name" value="SUBTILASE"/>
    <property type="match status" value="1"/>
</dbReference>
<feature type="chain" id="PRO_5047029264" description="alpha-amylase" evidence="10">
    <location>
        <begin position="46"/>
        <end position="2080"/>
    </location>
</feature>
<dbReference type="InterPro" id="IPR008969">
    <property type="entry name" value="CarboxyPept-like_regulatory"/>
</dbReference>
<dbReference type="RefSeq" id="WP_377506549.1">
    <property type="nucleotide sequence ID" value="NZ_JBHSQS010000003.1"/>
</dbReference>
<keyword evidence="5 8" id="KW-0378">Hydrolase</keyword>
<dbReference type="SUPFAM" id="SSF49464">
    <property type="entry name" value="Carboxypeptidase regulatory domain-like"/>
    <property type="match status" value="1"/>
</dbReference>
<dbReference type="InterPro" id="IPR000209">
    <property type="entry name" value="Peptidase_S8/S53_dom"/>
</dbReference>
<dbReference type="InterPro" id="IPR013784">
    <property type="entry name" value="Carb-bd-like_fold"/>
</dbReference>
<keyword evidence="4 8" id="KW-0645">Protease</keyword>
<sequence>MPTATRTTTPTNPCRRRTPMKLKALAASLAAAVGLSLIQAPPASAAEPDPGAPANKIAPNLKDRFRAQPVSDFWITFGTEADLEPAKKVTDWAARGQFVYDALTAAAKNSLASVSSELDRAGVKYTSYPIANTVLVKGGNEKLALNVASKAQVAEIHATPQVALVKPVDEKSPAEQAARPAAPKAGAEGTSTWGLDAIHAPQAWAMGATGAGITVSNLDSGVQFDHPALMHQYRGTKPDGTVDHNYNWMATRGTCADAPCDDNGHGTHTMGTMVGDDGTNHVGVAPDAQWIATNGCCDSTGVESLLQSGWWLLAPTDVHGSNPDPSKRPHVINNSWGQTDEHNFNDFFQAIDDAWSAAGIFSVWSSGNTVPYAACDTVSSPGSAESAYSVGAYSSDGTLALFSRKGEGEGGRIKPEISAPGDGVRSSYPNNSYVEMSGTSMAAPHVAGAVAALWSYDPTLIGQVEETRRLLAESAVDVDDTECGGTAEVNNKYGEGRLDLVRLLELAPRKGGTLTGVVTANGAPVPAAEVTISGPFSRSIGTDKDGRFTTNLPVGDYQLSTKIFGYLTATANVTITLGQDTSVKLPLTAAARHDISGRVVDDKKKPVPNADVSVKDTPLKSVRTDANGAFTIGAVPEGGYTLNVKPNACFSPTSLPLTVGAQNESREIPVGLVVDEGGYSCAVSEGEYLRGTAPVAFTNGVWATVQLPFPIALYNGSHDTLGISLRGVISPDTSTGPGSGGAGIFPFYVQTPVEFAPGGGVFTAATKVNGEDAFVVEFRNAKLWAYPDRSEYTEPVSYSATLTRSGTVTFGYGDGIGADDPVTAGAHAVTGIQGWAGVDGIRFSDSAPVLRDGMIVTYDMPDFGYLDATVVDKNDGLPVAGAKVSFTNKSGLVETVTTNGTGIVHRQLPVGDYTMTVDTPNYTTAAYPFSLDKLYASVKIDARLTTGVADLKADGLDAVLGTDQNGVGSLTLTNNGSAPLTYNLGEAARHPDLDAAGTTGRTGKGADSRIDLAAWKTGASGMKPSNVDGTAATASAAEAQAAGKVGVTSGGDVITRIAIPGRIEDKEPSGIGYDGDVWVHDYNARTNTAYTVTGKPTGKVFDASWNPAYRAFDMALDTKTGDMCQMEDSPASYIHCFSRETGKETRQVKGDWSTLQLTGLAYNPTEDVFYVGGRANGMIGTVAGTSHDNPGALLSFCAPPLPEVMGLAYNQASDTIWYTDLTSNRPTRLLQVDPDDCSLVNAWWFPGQKAGQGGGLETDSTGALWAVDQVADDVVLVDVEDDLLTDLPWLSLSSAGGTLAPGQSTTVKVSISSKGAKPGVLGANIVVRSDSGRQSKTYVPVTLTTTKYQVGVNAGGAKFTDGSGYTWLADQAAGKKAWGYEGKTKVAATTAAIAGTTDDALFQSQRTTPDKQLFYRFPDAPKGTYAIDLGFAEIEKVARGKRVFDVLVDGSLAEYAYDPAAAVGPNTADWRTAVVKHEGGPLTVELRGSKGLKAPTIAALRVTLDPRADAAEPDPQPEQPEPGPVPVARAGRSYSMKVTDGLYRQGTEESGWHGDDLCGVLWFDSSFLAPFYDTAWDGVCVTTNGTLTFDRASTPGNNTELPSPYPIDAVYPFWDDLIVDDEAGIYFGTTEVDGLAAQVVEWRNVAFYDDRTARVSFSVTLVADGRIQIGYGDGVGGDNPLTRGSSATVGVESLNRNPASQYSFNQPILKAGLGLEYTLPSAGTIEGTVTDANDSKPIAGAIVTLKGPNGERVITTDAKGRWKAQALVGENTVQVEAPNYVTASHPVTIAKKDQAEVVNTALTTGIATVTAGDLDWLVGPNQKATADVTVTNTGSAPLDVRVSEQERTSDGGHEAADLPWLTLTGSAATGTVTLAAGRSTTVTVTADNAGIKPGVLVGDVLVSSNAGKGETQLKPVRLATSAYWKGVDVGGSGYVDADGFFWAPDQALGSRPWGYVGGKAHATKANIAGTEDDALFRTQRTGDTFSYVFKNAPAGTYRIGLDFAEIEKVKAGKRAFDVLADGKVVLYDHDVQAKAGALTADMNTVTVEHTGGDLKIELVRDKGESDPILNALKVQQDPRL</sequence>
<feature type="domain" description="Malectin" evidence="12">
    <location>
        <begin position="1350"/>
        <end position="1476"/>
    </location>
</feature>
<feature type="compositionally biased region" description="Low complexity" evidence="9">
    <location>
        <begin position="174"/>
        <end position="187"/>
    </location>
</feature>
<dbReference type="Gene3D" id="2.60.40.1120">
    <property type="entry name" value="Carboxypeptidase-like, regulatory domain"/>
    <property type="match status" value="4"/>
</dbReference>
<accession>A0ABW1H096</accession>